<evidence type="ECO:0000313" key="2">
    <source>
        <dbReference type="Proteomes" id="UP000659172"/>
    </source>
</evidence>
<sequence length="52" mass="5785">MNKVVKLPDELRFGASSGIPARKSSDFSVTARHSVNMIDAIHRLGREGFAWQ</sequence>
<keyword evidence="2" id="KW-1185">Reference proteome</keyword>
<accession>A0ABX2QG86</accession>
<proteinExistence type="predicted"/>
<dbReference type="RefSeq" id="WP_176950209.1">
    <property type="nucleotide sequence ID" value="NZ_JABXYK010000007.1"/>
</dbReference>
<comment type="caution">
    <text evidence="1">The sequence shown here is derived from an EMBL/GenBank/DDBJ whole genome shotgun (WGS) entry which is preliminary data.</text>
</comment>
<gene>
    <name evidence="1" type="ORF">HV823_13315</name>
</gene>
<reference evidence="1 2" key="1">
    <citation type="submission" date="2020-06" db="EMBL/GenBank/DDBJ databases">
        <title>Rhizobium sp.nov. isolated from the tomato plant.</title>
        <authorList>
            <person name="Thin K.K."/>
            <person name="Zhang X."/>
            <person name="He S."/>
        </authorList>
    </citation>
    <scope>NUCLEOTIDE SEQUENCE [LARGE SCALE GENOMIC DNA]</scope>
    <source>
        <strain evidence="1 2">DBTS2</strain>
    </source>
</reference>
<organism evidence="1 2">
    <name type="scientific">Mycoplana rhizolycopersici</name>
    <dbReference type="NCBI Taxonomy" id="2746702"/>
    <lineage>
        <taxon>Bacteria</taxon>
        <taxon>Pseudomonadati</taxon>
        <taxon>Pseudomonadota</taxon>
        <taxon>Alphaproteobacteria</taxon>
        <taxon>Hyphomicrobiales</taxon>
        <taxon>Rhizobiaceae</taxon>
        <taxon>Mycoplana</taxon>
    </lineage>
</organism>
<name>A0ABX2QG86_9HYPH</name>
<dbReference type="EMBL" id="JABXYK010000007">
    <property type="protein sequence ID" value="NVP56233.1"/>
    <property type="molecule type" value="Genomic_DNA"/>
</dbReference>
<evidence type="ECO:0000313" key="1">
    <source>
        <dbReference type="EMBL" id="NVP56233.1"/>
    </source>
</evidence>
<dbReference type="Proteomes" id="UP000659172">
    <property type="component" value="Unassembled WGS sequence"/>
</dbReference>
<protein>
    <submittedName>
        <fullName evidence="1">Uncharacterized protein</fullName>
    </submittedName>
</protein>